<dbReference type="Proteomes" id="UP000199412">
    <property type="component" value="Unassembled WGS sequence"/>
</dbReference>
<dbReference type="EMBL" id="FNAP01000001">
    <property type="protein sequence ID" value="SDD71796.1"/>
    <property type="molecule type" value="Genomic_DNA"/>
</dbReference>
<keyword evidence="2" id="KW-1185">Reference proteome</keyword>
<reference evidence="1 2" key="1">
    <citation type="submission" date="2016-10" db="EMBL/GenBank/DDBJ databases">
        <authorList>
            <person name="de Groot N.N."/>
        </authorList>
    </citation>
    <scope>NUCLEOTIDE SEQUENCE [LARGE SCALE GENOMIC DNA]</scope>
    <source>
        <strain evidence="1 2">ATCC 700224</strain>
    </source>
</reference>
<dbReference type="RefSeq" id="WP_143027052.1">
    <property type="nucleotide sequence ID" value="NZ_FNAP01000001.1"/>
</dbReference>
<proteinExistence type="predicted"/>
<accession>A0A1G6X3G0</accession>
<sequence>MPYYVYVDPSTGKITTGNSLPLGALNAKQFSTSGEAQKYMNFVNQKPYGSVPDLMRAMDAAEMARLAGLF</sequence>
<evidence type="ECO:0000313" key="2">
    <source>
        <dbReference type="Proteomes" id="UP000199412"/>
    </source>
</evidence>
<protein>
    <submittedName>
        <fullName evidence="1">Uncharacterized protein</fullName>
    </submittedName>
</protein>
<dbReference type="AlphaFoldDB" id="A0A1G6X3G0"/>
<gene>
    <name evidence="1" type="ORF">SAMN05421720_101339</name>
</gene>
<name>A0A1G6X3G0_9PROT</name>
<organism evidence="1 2">
    <name type="scientific">Rhodospira trueperi</name>
    <dbReference type="NCBI Taxonomy" id="69960"/>
    <lineage>
        <taxon>Bacteria</taxon>
        <taxon>Pseudomonadati</taxon>
        <taxon>Pseudomonadota</taxon>
        <taxon>Alphaproteobacteria</taxon>
        <taxon>Rhodospirillales</taxon>
        <taxon>Rhodospirillaceae</taxon>
        <taxon>Rhodospira</taxon>
    </lineage>
</organism>
<evidence type="ECO:0000313" key="1">
    <source>
        <dbReference type="EMBL" id="SDD71796.1"/>
    </source>
</evidence>